<evidence type="ECO:0000313" key="2">
    <source>
        <dbReference type="Proteomes" id="UP000724874"/>
    </source>
</evidence>
<dbReference type="Proteomes" id="UP000724874">
    <property type="component" value="Unassembled WGS sequence"/>
</dbReference>
<protein>
    <submittedName>
        <fullName evidence="1">Uncharacterized protein</fullName>
    </submittedName>
</protein>
<gene>
    <name evidence="1" type="ORF">CPB84DRAFT_1966216</name>
</gene>
<accession>A0A9P5TI72</accession>
<organism evidence="1 2">
    <name type="scientific">Gymnopilus junonius</name>
    <name type="common">Spectacular rustgill mushroom</name>
    <name type="synonym">Gymnopilus spectabilis subsp. junonius</name>
    <dbReference type="NCBI Taxonomy" id="109634"/>
    <lineage>
        <taxon>Eukaryota</taxon>
        <taxon>Fungi</taxon>
        <taxon>Dikarya</taxon>
        <taxon>Basidiomycota</taxon>
        <taxon>Agaricomycotina</taxon>
        <taxon>Agaricomycetes</taxon>
        <taxon>Agaricomycetidae</taxon>
        <taxon>Agaricales</taxon>
        <taxon>Agaricineae</taxon>
        <taxon>Hymenogastraceae</taxon>
        <taxon>Gymnopilus</taxon>
    </lineage>
</organism>
<sequence length="380" mass="41956">MYTPDEYERKSYYYGSTPFPKPSGRHASLPIKTLCGVFDTPLNKAWPVVGPKICDILKGFNLRQWSVDPARFFTHGREGEEAKGTLGPVIVWISVMPGSTSPETAHKVSSPSCRRRRAKLEEEKEAVEDLHALHDEVTKLWSNIKLQRNIGYVQYAPAISVADDDTHFTSDWGVFVAAEAKVRPEFEGNVIDLGFVLSLLASSISDQRFLCSGSKYSPQDLVSMFSPVPGGPTTFKFPDQRKLCIVACATEDDLAHPAEFDAEGQRCLIVGKNGNTAGLTVGRYAGIVSFLENEVGVVSRELGIYNSGLNVAEPFSDKGDSGSLVWHTRDGQGRMVGQIHSGRNKGGSSGNHITYATPAWYLLKQVKAKYEHADFYRTKW</sequence>
<dbReference type="OrthoDB" id="5424209at2759"/>
<keyword evidence="2" id="KW-1185">Reference proteome</keyword>
<name>A0A9P5TI72_GYMJU</name>
<evidence type="ECO:0000313" key="1">
    <source>
        <dbReference type="EMBL" id="KAF8878118.1"/>
    </source>
</evidence>
<dbReference type="EMBL" id="JADNYJ010000162">
    <property type="protein sequence ID" value="KAF8878118.1"/>
    <property type="molecule type" value="Genomic_DNA"/>
</dbReference>
<reference evidence="1" key="1">
    <citation type="submission" date="2020-11" db="EMBL/GenBank/DDBJ databases">
        <authorList>
            <consortium name="DOE Joint Genome Institute"/>
            <person name="Ahrendt S."/>
            <person name="Riley R."/>
            <person name="Andreopoulos W."/>
            <person name="LaButti K."/>
            <person name="Pangilinan J."/>
            <person name="Ruiz-duenas F.J."/>
            <person name="Barrasa J.M."/>
            <person name="Sanchez-Garcia M."/>
            <person name="Camarero S."/>
            <person name="Miyauchi S."/>
            <person name="Serrano A."/>
            <person name="Linde D."/>
            <person name="Babiker R."/>
            <person name="Drula E."/>
            <person name="Ayuso-Fernandez I."/>
            <person name="Pacheco R."/>
            <person name="Padilla G."/>
            <person name="Ferreira P."/>
            <person name="Barriuso J."/>
            <person name="Kellner H."/>
            <person name="Castanera R."/>
            <person name="Alfaro M."/>
            <person name="Ramirez L."/>
            <person name="Pisabarro A.G."/>
            <person name="Kuo A."/>
            <person name="Tritt A."/>
            <person name="Lipzen A."/>
            <person name="He G."/>
            <person name="Yan M."/>
            <person name="Ng V."/>
            <person name="Cullen D."/>
            <person name="Martin F."/>
            <person name="Rosso M.-N."/>
            <person name="Henrissat B."/>
            <person name="Hibbett D."/>
            <person name="Martinez A.T."/>
            <person name="Grigoriev I.V."/>
        </authorList>
    </citation>
    <scope>NUCLEOTIDE SEQUENCE</scope>
    <source>
        <strain evidence="1">AH 44721</strain>
    </source>
</reference>
<comment type="caution">
    <text evidence="1">The sequence shown here is derived from an EMBL/GenBank/DDBJ whole genome shotgun (WGS) entry which is preliminary data.</text>
</comment>
<proteinExistence type="predicted"/>
<dbReference type="AlphaFoldDB" id="A0A9P5TI72"/>